<dbReference type="Proteomes" id="UP000337909">
    <property type="component" value="Unassembled WGS sequence"/>
</dbReference>
<protein>
    <submittedName>
        <fullName evidence="1">Uncharacterized protein</fullName>
    </submittedName>
</protein>
<dbReference type="AlphaFoldDB" id="A0A5E6ZYI9"/>
<accession>A0A5E6ZYI9</accession>
<reference evidence="1 2" key="1">
    <citation type="submission" date="2019-09" db="EMBL/GenBank/DDBJ databases">
        <authorList>
            <person name="Chandra G."/>
            <person name="Truman W A."/>
        </authorList>
    </citation>
    <scope>NUCLEOTIDE SEQUENCE [LARGE SCALE GENOMIC DNA]</scope>
    <source>
        <strain evidence="1">PS691</strain>
    </source>
</reference>
<evidence type="ECO:0000313" key="1">
    <source>
        <dbReference type="EMBL" id="VVN69291.1"/>
    </source>
</evidence>
<evidence type="ECO:0000313" key="2">
    <source>
        <dbReference type="Proteomes" id="UP000337909"/>
    </source>
</evidence>
<name>A0A5E6ZYI9_PSEFL</name>
<dbReference type="EMBL" id="CABVHQ010000002">
    <property type="protein sequence ID" value="VVN69291.1"/>
    <property type="molecule type" value="Genomic_DNA"/>
</dbReference>
<sequence length="58" mass="6623">MNEWPGGGVTDLMVKADHYRRNWSNFVLYSATAKFSVNKRVLIYTNTGHRHANSQAVI</sequence>
<organism evidence="1 2">
    <name type="scientific">Pseudomonas fluorescens</name>
    <dbReference type="NCBI Taxonomy" id="294"/>
    <lineage>
        <taxon>Bacteria</taxon>
        <taxon>Pseudomonadati</taxon>
        <taxon>Pseudomonadota</taxon>
        <taxon>Gammaproteobacteria</taxon>
        <taxon>Pseudomonadales</taxon>
        <taxon>Pseudomonadaceae</taxon>
        <taxon>Pseudomonas</taxon>
    </lineage>
</organism>
<gene>
    <name evidence="1" type="ORF">PS691_00305</name>
</gene>
<proteinExistence type="predicted"/>